<dbReference type="EMBL" id="JAANOU010000001">
    <property type="protein sequence ID" value="NIH78818.1"/>
    <property type="molecule type" value="Genomic_DNA"/>
</dbReference>
<dbReference type="RefSeq" id="WP_208400033.1">
    <property type="nucleotide sequence ID" value="NZ_JAANOU010000001.1"/>
</dbReference>
<name>A0ABX0SPL6_9PSEU</name>
<reference evidence="2 3" key="1">
    <citation type="submission" date="2020-03" db="EMBL/GenBank/DDBJ databases">
        <title>Sequencing the genomes of 1000 actinobacteria strains.</title>
        <authorList>
            <person name="Klenk H.-P."/>
        </authorList>
    </citation>
    <scope>NUCLEOTIDE SEQUENCE [LARGE SCALE GENOMIC DNA]</scope>
    <source>
        <strain evidence="2 3">DSM 45668</strain>
    </source>
</reference>
<protein>
    <submittedName>
        <fullName evidence="2">Uncharacterized protein</fullName>
    </submittedName>
</protein>
<evidence type="ECO:0000313" key="3">
    <source>
        <dbReference type="Proteomes" id="UP000754495"/>
    </source>
</evidence>
<feature type="compositionally biased region" description="Low complexity" evidence="1">
    <location>
        <begin position="81"/>
        <end position="105"/>
    </location>
</feature>
<dbReference type="Proteomes" id="UP000754495">
    <property type="component" value="Unassembled WGS sequence"/>
</dbReference>
<feature type="compositionally biased region" description="Low complexity" evidence="1">
    <location>
        <begin position="137"/>
        <end position="156"/>
    </location>
</feature>
<comment type="caution">
    <text evidence="2">The sequence shown here is derived from an EMBL/GenBank/DDBJ whole genome shotgun (WGS) entry which is preliminary data.</text>
</comment>
<evidence type="ECO:0000313" key="2">
    <source>
        <dbReference type="EMBL" id="NIH78818.1"/>
    </source>
</evidence>
<feature type="region of interest" description="Disordered" evidence="1">
    <location>
        <begin position="81"/>
        <end position="156"/>
    </location>
</feature>
<gene>
    <name evidence="2" type="ORF">FHX46_001348</name>
</gene>
<evidence type="ECO:0000256" key="1">
    <source>
        <dbReference type="SAM" id="MobiDB-lite"/>
    </source>
</evidence>
<organism evidence="2 3">
    <name type="scientific">Amycolatopsis viridis</name>
    <dbReference type="NCBI Taxonomy" id="185678"/>
    <lineage>
        <taxon>Bacteria</taxon>
        <taxon>Bacillati</taxon>
        <taxon>Actinomycetota</taxon>
        <taxon>Actinomycetes</taxon>
        <taxon>Pseudonocardiales</taxon>
        <taxon>Pseudonocardiaceae</taxon>
        <taxon>Amycolatopsis</taxon>
    </lineage>
</organism>
<sequence length="156" mass="15932">MAVPITAIYVQEDDDWAVTVTGQGRSLTARAPGIIAARDRVDQFVEELGEVAKGATVVHLLNGSALEFTAAYMTARLTRPEAAPVDVPKPAAAATAEEAPADVPEQPAPKPDKKPKAKLTADIGDALTAARPASPVPAATSSVKVTAAATTPAARA</sequence>
<keyword evidence="3" id="KW-1185">Reference proteome</keyword>
<accession>A0ABX0SPL6</accession>
<proteinExistence type="predicted"/>